<evidence type="ECO:0000256" key="9">
    <source>
        <dbReference type="ARBA" id="ARBA00023242"/>
    </source>
</evidence>
<keyword evidence="8" id="KW-0804">Transcription</keyword>
<sequence>MEEDQVECDDNNVKKRKAPSKPRRTTSECWKYFDPKMEEDENGHIIKFAYCKWCHAVIKADSRQHGTRPLNTHYMNCDKNPDAEKLRKQKFLAFKKKIGDNNEGVTSIGTLETWKYDEKDIKKALLELVVLAELPFKFVEHPAFIKFAAKMQPKFNMPSRFTIARDISKFYIEERKSLLNYLSNKATTVHLTTDTWTSSCKRMNFMVLTAHFIDDDWVMHKRIINFRPIHSHRGVDIGRALLECITGWGIKNVMTITVDNISSNDKALEYLVENLPTKYDGGKHFHIRCMAHILNLIVKDGLKTFNKEVSNIALAVKYIKHSSQRVTNFKESIEKTCNSKKFLVSECPTRWNSTHDMLKTAIELKEAFFDYDFNNSSFARDLEEIPKRVDFEVCRKVVSFLEKFKETTELVSNVSCPVSHLWFGEVLDIDKHLREWQHENASFKEMIEDMRKKYDKYWGDYKKINHYMYFAMILDPTMKLEMIGVGFRHLIENGCVPMEVDENDSDETPLSFLTDDEVCDKMVKKVENDMRVLFDMYKEKYGTNLSSDLPKPTSSQSTNTSSRRNSFFFKKQAGNKFSGVDDELSKYLKEPRLELEGDDYFDILNWWKLNSPRFPIVSKMAKDILCIQVSTVASESAFSASGRVLDPYRNSLSPSIVEALVCTQDWIRTSSRNITMDTLEDLMKDDELAKEIQEALDKQKGEHGKDKNVAP</sequence>
<dbReference type="PROSITE" id="PS50808">
    <property type="entry name" value="ZF_BED"/>
    <property type="match status" value="1"/>
</dbReference>
<dbReference type="EMBL" id="PKPP01010317">
    <property type="protein sequence ID" value="PWA46371.1"/>
    <property type="molecule type" value="Genomic_DNA"/>
</dbReference>
<dbReference type="InterPro" id="IPR003656">
    <property type="entry name" value="Znf_BED"/>
</dbReference>
<dbReference type="SUPFAM" id="SSF53098">
    <property type="entry name" value="Ribonuclease H-like"/>
    <property type="match status" value="1"/>
</dbReference>
<protein>
    <submittedName>
        <fullName evidence="13">Zinc finger BED domain-containing protein RICESLEEPER 2</fullName>
    </submittedName>
</protein>
<dbReference type="InterPro" id="IPR052035">
    <property type="entry name" value="ZnF_BED_domain_contain"/>
</dbReference>
<feature type="region of interest" description="Disordered" evidence="11">
    <location>
        <begin position="1"/>
        <end position="22"/>
    </location>
</feature>
<evidence type="ECO:0000313" key="14">
    <source>
        <dbReference type="Proteomes" id="UP000245207"/>
    </source>
</evidence>
<gene>
    <name evidence="13" type="ORF">CTI12_AA509280</name>
</gene>
<keyword evidence="4 10" id="KW-0863">Zinc-finger</keyword>
<dbReference type="AlphaFoldDB" id="A0A2U1LBL7"/>
<dbReference type="Proteomes" id="UP000245207">
    <property type="component" value="Unassembled WGS sequence"/>
</dbReference>
<dbReference type="GO" id="GO:0005634">
    <property type="term" value="C:nucleus"/>
    <property type="evidence" value="ECO:0007669"/>
    <property type="project" value="UniProtKB-SubCell"/>
</dbReference>
<keyword evidence="6" id="KW-0805">Transcription regulation</keyword>
<evidence type="ECO:0000256" key="8">
    <source>
        <dbReference type="ARBA" id="ARBA00023163"/>
    </source>
</evidence>
<keyword evidence="7" id="KW-0238">DNA-binding</keyword>
<evidence type="ECO:0000256" key="1">
    <source>
        <dbReference type="ARBA" id="ARBA00004123"/>
    </source>
</evidence>
<dbReference type="PANTHER" id="PTHR46481">
    <property type="entry name" value="ZINC FINGER BED DOMAIN-CONTAINING PROTEIN 4"/>
    <property type="match status" value="1"/>
</dbReference>
<organism evidence="13 14">
    <name type="scientific">Artemisia annua</name>
    <name type="common">Sweet wormwood</name>
    <dbReference type="NCBI Taxonomy" id="35608"/>
    <lineage>
        <taxon>Eukaryota</taxon>
        <taxon>Viridiplantae</taxon>
        <taxon>Streptophyta</taxon>
        <taxon>Embryophyta</taxon>
        <taxon>Tracheophyta</taxon>
        <taxon>Spermatophyta</taxon>
        <taxon>Magnoliopsida</taxon>
        <taxon>eudicotyledons</taxon>
        <taxon>Gunneridae</taxon>
        <taxon>Pentapetalae</taxon>
        <taxon>asterids</taxon>
        <taxon>campanulids</taxon>
        <taxon>Asterales</taxon>
        <taxon>Asteraceae</taxon>
        <taxon>Asteroideae</taxon>
        <taxon>Anthemideae</taxon>
        <taxon>Artemisiinae</taxon>
        <taxon>Artemisia</taxon>
    </lineage>
</organism>
<keyword evidence="3" id="KW-0479">Metal-binding</keyword>
<dbReference type="InterPro" id="IPR036236">
    <property type="entry name" value="Znf_C2H2_sf"/>
</dbReference>
<evidence type="ECO:0000256" key="7">
    <source>
        <dbReference type="ARBA" id="ARBA00023125"/>
    </source>
</evidence>
<feature type="compositionally biased region" description="Acidic residues" evidence="11">
    <location>
        <begin position="1"/>
        <end position="10"/>
    </location>
</feature>
<evidence type="ECO:0000256" key="6">
    <source>
        <dbReference type="ARBA" id="ARBA00023015"/>
    </source>
</evidence>
<comment type="caution">
    <text evidence="13">The sequence shown here is derived from an EMBL/GenBank/DDBJ whole genome shotgun (WGS) entry which is preliminary data.</text>
</comment>
<dbReference type="SUPFAM" id="SSF140996">
    <property type="entry name" value="Hermes dimerisation domain"/>
    <property type="match status" value="1"/>
</dbReference>
<evidence type="ECO:0000256" key="10">
    <source>
        <dbReference type="PROSITE-ProRule" id="PRU00027"/>
    </source>
</evidence>
<evidence type="ECO:0000256" key="3">
    <source>
        <dbReference type="ARBA" id="ARBA00022723"/>
    </source>
</evidence>
<evidence type="ECO:0000313" key="13">
    <source>
        <dbReference type="EMBL" id="PWA46371.1"/>
    </source>
</evidence>
<evidence type="ECO:0000256" key="11">
    <source>
        <dbReference type="SAM" id="MobiDB-lite"/>
    </source>
</evidence>
<dbReference type="SUPFAM" id="SSF57667">
    <property type="entry name" value="beta-beta-alpha zinc fingers"/>
    <property type="match status" value="1"/>
</dbReference>
<dbReference type="OrthoDB" id="1723429at2759"/>
<dbReference type="InterPro" id="IPR025525">
    <property type="entry name" value="hAT-like_transposase_RNase-H"/>
</dbReference>
<evidence type="ECO:0000256" key="2">
    <source>
        <dbReference type="ARBA" id="ARBA00011738"/>
    </source>
</evidence>
<keyword evidence="14" id="KW-1185">Reference proteome</keyword>
<dbReference type="Pfam" id="PF14372">
    <property type="entry name" value="hAT-like_RNase-H"/>
    <property type="match status" value="1"/>
</dbReference>
<evidence type="ECO:0000256" key="5">
    <source>
        <dbReference type="ARBA" id="ARBA00022833"/>
    </source>
</evidence>
<dbReference type="GO" id="GO:0003677">
    <property type="term" value="F:DNA binding"/>
    <property type="evidence" value="ECO:0007669"/>
    <property type="project" value="UniProtKB-KW"/>
</dbReference>
<comment type="subcellular location">
    <subcellularLocation>
        <location evidence="1">Nucleus</location>
    </subcellularLocation>
</comment>
<proteinExistence type="predicted"/>
<evidence type="ECO:0000256" key="4">
    <source>
        <dbReference type="ARBA" id="ARBA00022771"/>
    </source>
</evidence>
<dbReference type="GO" id="GO:0008270">
    <property type="term" value="F:zinc ion binding"/>
    <property type="evidence" value="ECO:0007669"/>
    <property type="project" value="UniProtKB-KW"/>
</dbReference>
<dbReference type="Pfam" id="PF05699">
    <property type="entry name" value="Dimer_Tnp_hAT"/>
    <property type="match status" value="1"/>
</dbReference>
<dbReference type="PANTHER" id="PTHR46481:SF7">
    <property type="entry name" value="ZINC FINGER BED DOMAIN-CONTAINING PROTEIN RICESLEEPER 2-LIKE"/>
    <property type="match status" value="1"/>
</dbReference>
<accession>A0A2U1LBL7</accession>
<name>A0A2U1LBL7_ARTAN</name>
<dbReference type="SMART" id="SM00614">
    <property type="entry name" value="ZnF_BED"/>
    <property type="match status" value="1"/>
</dbReference>
<feature type="domain" description="BED-type" evidence="12">
    <location>
        <begin position="24"/>
        <end position="85"/>
    </location>
</feature>
<dbReference type="GO" id="GO:0046983">
    <property type="term" value="F:protein dimerization activity"/>
    <property type="evidence" value="ECO:0007669"/>
    <property type="project" value="InterPro"/>
</dbReference>
<keyword evidence="5" id="KW-0862">Zinc</keyword>
<evidence type="ECO:0000259" key="12">
    <source>
        <dbReference type="PROSITE" id="PS50808"/>
    </source>
</evidence>
<keyword evidence="9" id="KW-0539">Nucleus</keyword>
<dbReference type="InterPro" id="IPR008906">
    <property type="entry name" value="HATC_C_dom"/>
</dbReference>
<comment type="subunit">
    <text evidence="2">Homodimer.</text>
</comment>
<dbReference type="InterPro" id="IPR012337">
    <property type="entry name" value="RNaseH-like_sf"/>
</dbReference>
<reference evidence="13 14" key="1">
    <citation type="journal article" date="2018" name="Mol. Plant">
        <title>The genome of Artemisia annua provides insight into the evolution of Asteraceae family and artemisinin biosynthesis.</title>
        <authorList>
            <person name="Shen Q."/>
            <person name="Zhang L."/>
            <person name="Liao Z."/>
            <person name="Wang S."/>
            <person name="Yan T."/>
            <person name="Shi P."/>
            <person name="Liu M."/>
            <person name="Fu X."/>
            <person name="Pan Q."/>
            <person name="Wang Y."/>
            <person name="Lv Z."/>
            <person name="Lu X."/>
            <person name="Zhang F."/>
            <person name="Jiang W."/>
            <person name="Ma Y."/>
            <person name="Chen M."/>
            <person name="Hao X."/>
            <person name="Li L."/>
            <person name="Tang Y."/>
            <person name="Lv G."/>
            <person name="Zhou Y."/>
            <person name="Sun X."/>
            <person name="Brodelius P.E."/>
            <person name="Rose J.K.C."/>
            <person name="Tang K."/>
        </authorList>
    </citation>
    <scope>NUCLEOTIDE SEQUENCE [LARGE SCALE GENOMIC DNA]</scope>
    <source>
        <strain evidence="14">cv. Huhao1</strain>
        <tissue evidence="13">Leaf</tissue>
    </source>
</reference>